<keyword evidence="10" id="KW-0121">Carboxypeptidase</keyword>
<dbReference type="Pfam" id="PF01546">
    <property type="entry name" value="Peptidase_M20"/>
    <property type="match status" value="1"/>
</dbReference>
<dbReference type="InterPro" id="IPR011650">
    <property type="entry name" value="Peptidase_M20_dimer"/>
</dbReference>
<gene>
    <name evidence="10" type="ORF">BCR39DRAFT_529795</name>
</gene>
<comment type="similarity">
    <text evidence="1">Belongs to the peptidase M20A family.</text>
</comment>
<reference evidence="10 11" key="1">
    <citation type="submission" date="2016-07" db="EMBL/GenBank/DDBJ databases">
        <title>Pervasive Adenine N6-methylation of Active Genes in Fungi.</title>
        <authorList>
            <consortium name="DOE Joint Genome Institute"/>
            <person name="Mondo S.J."/>
            <person name="Dannebaum R.O."/>
            <person name="Kuo R.C."/>
            <person name="Labutti K."/>
            <person name="Haridas S."/>
            <person name="Kuo A."/>
            <person name="Salamov A."/>
            <person name="Ahrendt S.R."/>
            <person name="Lipzen A."/>
            <person name="Sullivan W."/>
            <person name="Andreopoulos W.B."/>
            <person name="Clum A."/>
            <person name="Lindquist E."/>
            <person name="Daum C."/>
            <person name="Ramamoorthy G.K."/>
            <person name="Gryganskyi A."/>
            <person name="Culley D."/>
            <person name="Magnuson J.K."/>
            <person name="James T.Y."/>
            <person name="O'Malley M.A."/>
            <person name="Stajich J.E."/>
            <person name="Spatafora J.W."/>
            <person name="Visel A."/>
            <person name="Grigoriev I.V."/>
        </authorList>
    </citation>
    <scope>NUCLEOTIDE SEQUENCE [LARGE SCALE GENOMIC DNA]</scope>
    <source>
        <strain evidence="10 11">68-887.2</strain>
    </source>
</reference>
<dbReference type="GO" id="GO:0051603">
    <property type="term" value="P:proteolysis involved in protein catabolic process"/>
    <property type="evidence" value="ECO:0007669"/>
    <property type="project" value="TreeGrafter"/>
</dbReference>
<keyword evidence="8" id="KW-1133">Transmembrane helix</keyword>
<comment type="caution">
    <text evidence="10">The sequence shown here is derived from an EMBL/GenBank/DDBJ whole genome shotgun (WGS) entry which is preliminary data.</text>
</comment>
<protein>
    <submittedName>
        <fullName evidence="10">Putative carboxypeptidase s</fullName>
    </submittedName>
</protein>
<dbReference type="STRING" id="71784.A0A1Y2B5Q2"/>
<dbReference type="GO" id="GO:0000328">
    <property type="term" value="C:fungal-type vacuole lumen"/>
    <property type="evidence" value="ECO:0007669"/>
    <property type="project" value="TreeGrafter"/>
</dbReference>
<feature type="binding site" evidence="7">
    <location>
        <position position="183"/>
    </location>
    <ligand>
        <name>Zn(2+)</name>
        <dbReference type="ChEBI" id="CHEBI:29105"/>
        <label>2</label>
    </ligand>
</feature>
<feature type="binding site" evidence="7">
    <location>
        <position position="218"/>
    </location>
    <ligand>
        <name>Zn(2+)</name>
        <dbReference type="ChEBI" id="CHEBI:29105"/>
        <label>2</label>
    </ligand>
</feature>
<dbReference type="GO" id="GO:0046872">
    <property type="term" value="F:metal ion binding"/>
    <property type="evidence" value="ECO:0007669"/>
    <property type="project" value="UniProtKB-KW"/>
</dbReference>
<feature type="domain" description="Peptidase M20 dimerisation" evidence="9">
    <location>
        <begin position="301"/>
        <end position="463"/>
    </location>
</feature>
<evidence type="ECO:0000256" key="1">
    <source>
        <dbReference type="ARBA" id="ARBA00006247"/>
    </source>
</evidence>
<dbReference type="SUPFAM" id="SSF53187">
    <property type="entry name" value="Zn-dependent exopeptidases"/>
    <property type="match status" value="1"/>
</dbReference>
<keyword evidence="4" id="KW-0378">Hydrolase</keyword>
<evidence type="ECO:0000256" key="4">
    <source>
        <dbReference type="ARBA" id="ARBA00022801"/>
    </source>
</evidence>
<dbReference type="EMBL" id="MCFC01000021">
    <property type="protein sequence ID" value="ORY30169.1"/>
    <property type="molecule type" value="Genomic_DNA"/>
</dbReference>
<keyword evidence="11" id="KW-1185">Reference proteome</keyword>
<dbReference type="PANTHER" id="PTHR45962:SF1">
    <property type="entry name" value="N-FATTY-ACYL-AMINO ACID SYNTHASE_HYDROLASE PM20D1"/>
    <property type="match status" value="1"/>
</dbReference>
<dbReference type="InterPro" id="IPR047177">
    <property type="entry name" value="Pept_M20A"/>
</dbReference>
<proteinExistence type="inferred from homology"/>
<evidence type="ECO:0000256" key="3">
    <source>
        <dbReference type="ARBA" id="ARBA00022723"/>
    </source>
</evidence>
<dbReference type="InParanoid" id="A0A1Y2B5Q2"/>
<evidence type="ECO:0000313" key="11">
    <source>
        <dbReference type="Proteomes" id="UP000193986"/>
    </source>
</evidence>
<feature type="binding site" evidence="7">
    <location>
        <position position="254"/>
    </location>
    <ligand>
        <name>Zn(2+)</name>
        <dbReference type="ChEBI" id="CHEBI:29105"/>
        <label>1</label>
    </ligand>
</feature>
<sequence length="617" mass="67734">MYQTRSAHHKEPMIMEKPSVHEPLLPSAYPKPAPASHKKSIALLLSLFSLITLLSPSPLAFFSRRGRTSNAAAQSTLKPSCAQAEPLMPSKGIFNVSSVWEHKDRIIKWHQGAIKVPTQVYDGMGEPGEDERWDIFGEFHEYLEESYPLVHKHLTRTKLDTWGLVFEWFGSDESLQPIFLAAHQDVVPVLPDTVYQWDQPPFGAIYDGEYIWGRGSSDDKSGLTSIMAAIELLLETSKFTPTRTVILGFGHDEEGGSSRGAAAIRDWLLNKYGKDSMAILIDEGSGISKSWGQTFGLVSVAEKGKFDLNMTISTLGGHSSVPPVHTNIGLTALLVAQLEKHPHPVRLRKTSPVWGFLQCSAAYASTMPSALKKEVMKSEKGDAKAFKSLPEILIVEGMGPNWVGPGMGNPTRALLTTTQATDLIYGGVKVNALPEVVTVVVNHRIDVASSVEELHEQIFATLLPTVKEYKLSLDGFGRSFTPTEKAAGHVSLTGAFGDNTLNPAPISPTDMGSAAWRLLAGTSRGMWASRPEVSTNGEIVELAVGDDLVMAPFMATGNTDTNRYWDFTRNIYRWRYVSDDGNQGAHTINERVSADAMVEFVRFYQAFILNADASKEL</sequence>
<evidence type="ECO:0000256" key="6">
    <source>
        <dbReference type="PIRSR" id="PIRSR037217-1"/>
    </source>
</evidence>
<keyword evidence="3 7" id="KW-0479">Metal-binding</keyword>
<dbReference type="InterPro" id="IPR017141">
    <property type="entry name" value="Pept_M20_carboxypep"/>
</dbReference>
<dbReference type="Pfam" id="PF07687">
    <property type="entry name" value="M20_dimer"/>
    <property type="match status" value="1"/>
</dbReference>
<dbReference type="CDD" id="cd05674">
    <property type="entry name" value="M20_yscS"/>
    <property type="match status" value="1"/>
</dbReference>
<keyword evidence="8" id="KW-0472">Membrane</keyword>
<dbReference type="PANTHER" id="PTHR45962">
    <property type="entry name" value="N-FATTY-ACYL-AMINO ACID SYNTHASE/HYDROLASE PM20D1"/>
    <property type="match status" value="1"/>
</dbReference>
<evidence type="ECO:0000256" key="5">
    <source>
        <dbReference type="ARBA" id="ARBA00022833"/>
    </source>
</evidence>
<feature type="active site" description="Proton acceptor" evidence="6">
    <location>
        <position position="253"/>
    </location>
</feature>
<feature type="active site" evidence="6">
    <location>
        <position position="185"/>
    </location>
</feature>
<feature type="binding site" evidence="7">
    <location>
        <position position="586"/>
    </location>
    <ligand>
        <name>Zn(2+)</name>
        <dbReference type="ChEBI" id="CHEBI:29105"/>
        <label>1</label>
    </ligand>
</feature>
<dbReference type="Proteomes" id="UP000193986">
    <property type="component" value="Unassembled WGS sequence"/>
</dbReference>
<evidence type="ECO:0000313" key="10">
    <source>
        <dbReference type="EMBL" id="ORY30169.1"/>
    </source>
</evidence>
<dbReference type="GO" id="GO:0004181">
    <property type="term" value="F:metallocarboxypeptidase activity"/>
    <property type="evidence" value="ECO:0007669"/>
    <property type="project" value="InterPro"/>
</dbReference>
<evidence type="ECO:0000256" key="8">
    <source>
        <dbReference type="SAM" id="Phobius"/>
    </source>
</evidence>
<feature type="binding site" evidence="7">
    <location>
        <position position="218"/>
    </location>
    <ligand>
        <name>Zn(2+)</name>
        <dbReference type="ChEBI" id="CHEBI:29105"/>
        <label>1</label>
    </ligand>
</feature>
<evidence type="ECO:0000256" key="7">
    <source>
        <dbReference type="PIRSR" id="PIRSR037217-2"/>
    </source>
</evidence>
<name>A0A1Y2B5Q2_9TREE</name>
<keyword evidence="2" id="KW-0645">Protease</keyword>
<accession>A0A1Y2B5Q2</accession>
<feature type="transmembrane region" description="Helical" evidence="8">
    <location>
        <begin position="41"/>
        <end position="62"/>
    </location>
</feature>
<keyword evidence="5 7" id="KW-0862">Zinc</keyword>
<feature type="binding site" evidence="7">
    <location>
        <position position="282"/>
    </location>
    <ligand>
        <name>Zn(2+)</name>
        <dbReference type="ChEBI" id="CHEBI:29105"/>
        <label>2</label>
    </ligand>
</feature>
<keyword evidence="8" id="KW-0812">Transmembrane</keyword>
<dbReference type="AlphaFoldDB" id="A0A1Y2B5Q2"/>
<dbReference type="PIRSF" id="PIRSF037217">
    <property type="entry name" value="Carboxypeptidase_S"/>
    <property type="match status" value="1"/>
</dbReference>
<evidence type="ECO:0000259" key="9">
    <source>
        <dbReference type="Pfam" id="PF07687"/>
    </source>
</evidence>
<dbReference type="Gene3D" id="3.40.630.10">
    <property type="entry name" value="Zn peptidases"/>
    <property type="match status" value="1"/>
</dbReference>
<organism evidence="10 11">
    <name type="scientific">Naematelia encephala</name>
    <dbReference type="NCBI Taxonomy" id="71784"/>
    <lineage>
        <taxon>Eukaryota</taxon>
        <taxon>Fungi</taxon>
        <taxon>Dikarya</taxon>
        <taxon>Basidiomycota</taxon>
        <taxon>Agaricomycotina</taxon>
        <taxon>Tremellomycetes</taxon>
        <taxon>Tremellales</taxon>
        <taxon>Naemateliaceae</taxon>
        <taxon>Naematelia</taxon>
    </lineage>
</organism>
<dbReference type="InterPro" id="IPR002933">
    <property type="entry name" value="Peptidase_M20"/>
</dbReference>
<dbReference type="OrthoDB" id="3064516at2759"/>
<evidence type="ECO:0000256" key="2">
    <source>
        <dbReference type="ARBA" id="ARBA00022670"/>
    </source>
</evidence>